<name>A0A841GR67_9BACT</name>
<dbReference type="RefSeq" id="WP_170039811.1">
    <property type="nucleotide sequence ID" value="NZ_JABDTL010000002.1"/>
</dbReference>
<dbReference type="AlphaFoldDB" id="A0A841GR67"/>
<organism evidence="1 2">
    <name type="scientific">Longimicrobium terrae</name>
    <dbReference type="NCBI Taxonomy" id="1639882"/>
    <lineage>
        <taxon>Bacteria</taxon>
        <taxon>Pseudomonadati</taxon>
        <taxon>Gemmatimonadota</taxon>
        <taxon>Longimicrobiia</taxon>
        <taxon>Longimicrobiales</taxon>
        <taxon>Longimicrobiaceae</taxon>
        <taxon>Longimicrobium</taxon>
    </lineage>
</organism>
<dbReference type="Proteomes" id="UP000582837">
    <property type="component" value="Unassembled WGS sequence"/>
</dbReference>
<proteinExistence type="predicted"/>
<evidence type="ECO:0008006" key="3">
    <source>
        <dbReference type="Google" id="ProtNLM"/>
    </source>
</evidence>
<evidence type="ECO:0000313" key="2">
    <source>
        <dbReference type="Proteomes" id="UP000582837"/>
    </source>
</evidence>
<keyword evidence="2" id="KW-1185">Reference proteome</keyword>
<sequence length="139" mass="15047">MKNTFVRWTVVCGAVLLAGCIRPRATGPVPGTDESGEITLTLGETRLLDDDVSVTFGRVGEDSRCPADVQCITAGNAVVALLIQERGEHSETLQLNTHSNPRSKTEEEMRFEVISLTPLPKAGEGPPSTYVVRLRITRA</sequence>
<protein>
    <recommendedName>
        <fullName evidence="3">Lipoprotein</fullName>
    </recommendedName>
</protein>
<comment type="caution">
    <text evidence="1">The sequence shown here is derived from an EMBL/GenBank/DDBJ whole genome shotgun (WGS) entry which is preliminary data.</text>
</comment>
<evidence type="ECO:0000313" key="1">
    <source>
        <dbReference type="EMBL" id="MBB6070072.1"/>
    </source>
</evidence>
<accession>A0A841GR67</accession>
<gene>
    <name evidence="1" type="ORF">HNQ61_001689</name>
</gene>
<dbReference type="PROSITE" id="PS51257">
    <property type="entry name" value="PROKAR_LIPOPROTEIN"/>
    <property type="match status" value="1"/>
</dbReference>
<reference evidence="1 2" key="1">
    <citation type="submission" date="2020-08" db="EMBL/GenBank/DDBJ databases">
        <title>Genomic Encyclopedia of Type Strains, Phase IV (KMG-IV): sequencing the most valuable type-strain genomes for metagenomic binning, comparative biology and taxonomic classification.</title>
        <authorList>
            <person name="Goeker M."/>
        </authorList>
    </citation>
    <scope>NUCLEOTIDE SEQUENCE [LARGE SCALE GENOMIC DNA]</scope>
    <source>
        <strain evidence="1 2">DSM 29007</strain>
    </source>
</reference>
<dbReference type="EMBL" id="JACHIA010000003">
    <property type="protein sequence ID" value="MBB6070072.1"/>
    <property type="molecule type" value="Genomic_DNA"/>
</dbReference>